<feature type="domain" description="TF-B3" evidence="7">
    <location>
        <begin position="344"/>
        <end position="440"/>
    </location>
</feature>
<name>A0A6L2N4X7_TANCI</name>
<comment type="caution">
    <text evidence="8">The sequence shown here is derived from an EMBL/GenBank/DDBJ whole genome shotgun (WGS) entry which is preliminary data.</text>
</comment>
<keyword evidence="5" id="KW-0539">Nucleus</keyword>
<dbReference type="PANTHER" id="PTHR31391:SF106">
    <property type="entry name" value="B3 DOMAIN-CONTAINING PROTEIN OS01G0723500"/>
    <property type="match status" value="1"/>
</dbReference>
<dbReference type="GO" id="GO:0005634">
    <property type="term" value="C:nucleus"/>
    <property type="evidence" value="ECO:0007669"/>
    <property type="project" value="UniProtKB-SubCell"/>
</dbReference>
<evidence type="ECO:0000256" key="4">
    <source>
        <dbReference type="ARBA" id="ARBA00023163"/>
    </source>
</evidence>
<keyword evidence="4" id="KW-0804">Transcription</keyword>
<feature type="domain" description="TF-B3" evidence="7">
    <location>
        <begin position="1"/>
        <end position="58"/>
    </location>
</feature>
<dbReference type="InterPro" id="IPR003340">
    <property type="entry name" value="B3_DNA-bd"/>
</dbReference>
<evidence type="ECO:0000256" key="5">
    <source>
        <dbReference type="ARBA" id="ARBA00023242"/>
    </source>
</evidence>
<evidence type="ECO:0000259" key="7">
    <source>
        <dbReference type="PROSITE" id="PS50863"/>
    </source>
</evidence>
<dbReference type="CDD" id="cd10017">
    <property type="entry name" value="B3_DNA"/>
    <property type="match status" value="3"/>
</dbReference>
<evidence type="ECO:0000256" key="1">
    <source>
        <dbReference type="ARBA" id="ARBA00004123"/>
    </source>
</evidence>
<accession>A0A6L2N4X7</accession>
<organism evidence="8">
    <name type="scientific">Tanacetum cinerariifolium</name>
    <name type="common">Dalmatian daisy</name>
    <name type="synonym">Chrysanthemum cinerariifolium</name>
    <dbReference type="NCBI Taxonomy" id="118510"/>
    <lineage>
        <taxon>Eukaryota</taxon>
        <taxon>Viridiplantae</taxon>
        <taxon>Streptophyta</taxon>
        <taxon>Embryophyta</taxon>
        <taxon>Tracheophyta</taxon>
        <taxon>Spermatophyta</taxon>
        <taxon>Magnoliopsida</taxon>
        <taxon>eudicotyledons</taxon>
        <taxon>Gunneridae</taxon>
        <taxon>Pentapetalae</taxon>
        <taxon>asterids</taxon>
        <taxon>campanulids</taxon>
        <taxon>Asterales</taxon>
        <taxon>Asteraceae</taxon>
        <taxon>Asteroideae</taxon>
        <taxon>Anthemideae</taxon>
        <taxon>Anthemidinae</taxon>
        <taxon>Tanacetum</taxon>
    </lineage>
</organism>
<feature type="region of interest" description="Disordered" evidence="6">
    <location>
        <begin position="263"/>
        <end position="311"/>
    </location>
</feature>
<dbReference type="Gene3D" id="2.40.330.10">
    <property type="entry name" value="DNA-binding pseudobarrel domain"/>
    <property type="match status" value="3"/>
</dbReference>
<dbReference type="InterPro" id="IPR015300">
    <property type="entry name" value="DNA-bd_pseudobarrel_sf"/>
</dbReference>
<dbReference type="InterPro" id="IPR044837">
    <property type="entry name" value="REM16-like"/>
</dbReference>
<gene>
    <name evidence="8" type="ORF">Tci_053141</name>
</gene>
<reference evidence="8" key="1">
    <citation type="journal article" date="2019" name="Sci. Rep.">
        <title>Draft genome of Tanacetum cinerariifolium, the natural source of mosquito coil.</title>
        <authorList>
            <person name="Yamashiro T."/>
            <person name="Shiraishi A."/>
            <person name="Satake H."/>
            <person name="Nakayama K."/>
        </authorList>
    </citation>
    <scope>NUCLEOTIDE SEQUENCE</scope>
</reference>
<dbReference type="PROSITE" id="PS50863">
    <property type="entry name" value="B3"/>
    <property type="match status" value="2"/>
</dbReference>
<dbReference type="GO" id="GO:0003677">
    <property type="term" value="F:DNA binding"/>
    <property type="evidence" value="ECO:0007669"/>
    <property type="project" value="UniProtKB-KW"/>
</dbReference>
<evidence type="ECO:0000313" key="8">
    <source>
        <dbReference type="EMBL" id="GEU81163.1"/>
    </source>
</evidence>
<evidence type="ECO:0000256" key="6">
    <source>
        <dbReference type="SAM" id="MobiDB-lite"/>
    </source>
</evidence>
<evidence type="ECO:0000256" key="2">
    <source>
        <dbReference type="ARBA" id="ARBA00023015"/>
    </source>
</evidence>
<comment type="subcellular location">
    <subcellularLocation>
        <location evidence="1">Nucleus</location>
    </subcellularLocation>
</comment>
<protein>
    <submittedName>
        <fullName evidence="8">B3 DNA binding domain-containing protein</fullName>
    </submittedName>
</protein>
<sequence>MGPSGNTWHANLSQQNDGLYIVDGWAAFVRDHFLENGDSLVFKYDGNLHFTVQIFDQSSCEKETAFSAECHQDLSIFDQAFGKKREREYASLLTNMANCVPKKARSSLALEATNIAEMQSGLQETTNGRCEVADLLNGSELCGIVLNNSVTHALPLSVVCPNEDEFGWISASEADKIAQSYTSRFPHFTKVMKGFNVSGSYTLNVPYQFAMAHLPNCKVKLVIHNLKGESWTINSVPTTKVQTSHTFCGGWLNFVRDNKINEPRDYENSDVNGSTNRNSHKISGRPTKKVKGSDDSSQSINRKSGKAKGMRVKRGSSMMGCISMKSEPEERITAESFISNFPYFVKVMKKFNISGSSTLKVPYQFSVEHLPSCKTKILLHNLKGESWTVNSVTTIKEQTLHSFCGGWIAFVRDNGIQMGDICIFELIGRCEMRVHISKFGKNVIYF</sequence>
<keyword evidence="2" id="KW-0805">Transcription regulation</keyword>
<keyword evidence="3" id="KW-0238">DNA-binding</keyword>
<dbReference type="EMBL" id="BKCJ010008222">
    <property type="protein sequence ID" value="GEU81163.1"/>
    <property type="molecule type" value="Genomic_DNA"/>
</dbReference>
<dbReference type="SMART" id="SM01019">
    <property type="entry name" value="B3"/>
    <property type="match status" value="2"/>
</dbReference>
<feature type="compositionally biased region" description="Basic residues" evidence="6">
    <location>
        <begin position="278"/>
        <end position="290"/>
    </location>
</feature>
<dbReference type="PANTHER" id="PTHR31391">
    <property type="entry name" value="B3 DOMAIN-CONTAINING PROTEIN OS11G0197600-RELATED"/>
    <property type="match status" value="1"/>
</dbReference>
<proteinExistence type="predicted"/>
<dbReference type="Pfam" id="PF02362">
    <property type="entry name" value="B3"/>
    <property type="match status" value="3"/>
</dbReference>
<evidence type="ECO:0000256" key="3">
    <source>
        <dbReference type="ARBA" id="ARBA00023125"/>
    </source>
</evidence>
<dbReference type="AlphaFoldDB" id="A0A6L2N4X7"/>
<dbReference type="SUPFAM" id="SSF101936">
    <property type="entry name" value="DNA-binding pseudobarrel domain"/>
    <property type="match status" value="3"/>
</dbReference>